<proteinExistence type="predicted"/>
<evidence type="ECO:0000259" key="2">
    <source>
        <dbReference type="Pfam" id="PF04235"/>
    </source>
</evidence>
<dbReference type="EMBL" id="SJPY01000010">
    <property type="protein sequence ID" value="TWU35351.1"/>
    <property type="molecule type" value="Genomic_DNA"/>
</dbReference>
<keyword evidence="1" id="KW-0472">Membrane</keyword>
<accession>A0A5C6DHZ9</accession>
<feature type="transmembrane region" description="Helical" evidence="1">
    <location>
        <begin position="276"/>
        <end position="302"/>
    </location>
</feature>
<keyword evidence="1" id="KW-1133">Transmembrane helix</keyword>
<dbReference type="Proteomes" id="UP000315471">
    <property type="component" value="Unassembled WGS sequence"/>
</dbReference>
<organism evidence="3 4">
    <name type="scientific">Novipirellula aureliae</name>
    <dbReference type="NCBI Taxonomy" id="2527966"/>
    <lineage>
        <taxon>Bacteria</taxon>
        <taxon>Pseudomonadati</taxon>
        <taxon>Planctomycetota</taxon>
        <taxon>Planctomycetia</taxon>
        <taxon>Pirellulales</taxon>
        <taxon>Pirellulaceae</taxon>
        <taxon>Novipirellula</taxon>
    </lineage>
</organism>
<feature type="transmembrane region" description="Helical" evidence="1">
    <location>
        <begin position="380"/>
        <end position="401"/>
    </location>
</feature>
<comment type="caution">
    <text evidence="3">The sequence shown here is derived from an EMBL/GenBank/DDBJ whole genome shotgun (WGS) entry which is preliminary data.</text>
</comment>
<feature type="transmembrane region" description="Helical" evidence="1">
    <location>
        <begin position="125"/>
        <end position="141"/>
    </location>
</feature>
<dbReference type="InterPro" id="IPR052529">
    <property type="entry name" value="Bact_Transport_Assoc"/>
</dbReference>
<feature type="transmembrane region" description="Helical" evidence="1">
    <location>
        <begin position="20"/>
        <end position="39"/>
    </location>
</feature>
<feature type="domain" description="DUF418" evidence="2">
    <location>
        <begin position="261"/>
        <end position="419"/>
    </location>
</feature>
<keyword evidence="4" id="KW-1185">Reference proteome</keyword>
<sequence length="431" mass="50030">MNETSNTSTRIQILDIMRGIAVLGILGVNIFCYGLPEILSDALPVTDPDHGLGYMLGMAGEILLSGKMRSLFAMLFGISSVIILDRLVKKHDGLESTQIFFRRMVWLLIFGQIHGFLFLFYGDILFHYGIMGMIAFPLYYASPRVRKLIMLICLAVLTYKPYSDYQYTVELRDEYVEIMQRKNSGERLSDYDYLVIDEWNYDTAYISPKLEDYEDELEAKQGGLLTTFEFNKDGVVQMATYDLYNWYSWEILLYMLLGVSLYRSGFFSKDYPSRKLLPIALLGLAIGGAIHAWVHLGFYAAYTDHVKSIFYLIFFDLGRLPMMFGYVATICLVFRSRWFAKPGRWLAATGKMTLTNYLMQSIIAACFFFGLRQFNQLDRVQLSLVVLTIWIFEIVFSNIWLKSFNYGPMEWVWRSLTYCSPQPWRRIPNSQ</sequence>
<feature type="transmembrane region" description="Helical" evidence="1">
    <location>
        <begin position="100"/>
        <end position="119"/>
    </location>
</feature>
<feature type="transmembrane region" description="Helical" evidence="1">
    <location>
        <begin position="354"/>
        <end position="374"/>
    </location>
</feature>
<reference evidence="3 4" key="1">
    <citation type="submission" date="2019-02" db="EMBL/GenBank/DDBJ databases">
        <title>Deep-cultivation of Planctomycetes and their phenomic and genomic characterization uncovers novel biology.</title>
        <authorList>
            <person name="Wiegand S."/>
            <person name="Jogler M."/>
            <person name="Boedeker C."/>
            <person name="Pinto D."/>
            <person name="Vollmers J."/>
            <person name="Rivas-Marin E."/>
            <person name="Kohn T."/>
            <person name="Peeters S.H."/>
            <person name="Heuer A."/>
            <person name="Rast P."/>
            <person name="Oberbeckmann S."/>
            <person name="Bunk B."/>
            <person name="Jeske O."/>
            <person name="Meyerdierks A."/>
            <person name="Storesund J.E."/>
            <person name="Kallscheuer N."/>
            <person name="Luecker S."/>
            <person name="Lage O.M."/>
            <person name="Pohl T."/>
            <person name="Merkel B.J."/>
            <person name="Hornburger P."/>
            <person name="Mueller R.-W."/>
            <person name="Bruemmer F."/>
            <person name="Labrenz M."/>
            <person name="Spormann A.M."/>
            <person name="Op Den Camp H."/>
            <person name="Overmann J."/>
            <person name="Amann R."/>
            <person name="Jetten M.S.M."/>
            <person name="Mascher T."/>
            <person name="Medema M.H."/>
            <person name="Devos D.P."/>
            <person name="Kaster A.-K."/>
            <person name="Ovreas L."/>
            <person name="Rohde M."/>
            <person name="Galperin M.Y."/>
            <person name="Jogler C."/>
        </authorList>
    </citation>
    <scope>NUCLEOTIDE SEQUENCE [LARGE SCALE GENOMIC DNA]</scope>
    <source>
        <strain evidence="3 4">Q31b</strain>
    </source>
</reference>
<dbReference type="PANTHER" id="PTHR30590">
    <property type="entry name" value="INNER MEMBRANE PROTEIN"/>
    <property type="match status" value="1"/>
</dbReference>
<dbReference type="OrthoDB" id="9807744at2"/>
<feature type="transmembrane region" description="Helical" evidence="1">
    <location>
        <begin position="71"/>
        <end position="88"/>
    </location>
</feature>
<dbReference type="Pfam" id="PF04235">
    <property type="entry name" value="DUF418"/>
    <property type="match status" value="1"/>
</dbReference>
<feature type="transmembrane region" description="Helical" evidence="1">
    <location>
        <begin position="308"/>
        <end position="334"/>
    </location>
</feature>
<evidence type="ECO:0000256" key="1">
    <source>
        <dbReference type="SAM" id="Phobius"/>
    </source>
</evidence>
<gene>
    <name evidence="3" type="ORF">Q31b_54470</name>
</gene>
<dbReference type="AlphaFoldDB" id="A0A5C6DHZ9"/>
<feature type="transmembrane region" description="Helical" evidence="1">
    <location>
        <begin position="246"/>
        <end position="264"/>
    </location>
</feature>
<evidence type="ECO:0000313" key="3">
    <source>
        <dbReference type="EMBL" id="TWU35351.1"/>
    </source>
</evidence>
<protein>
    <recommendedName>
        <fullName evidence="2">DUF418 domain-containing protein</fullName>
    </recommendedName>
</protein>
<dbReference type="PANTHER" id="PTHR30590:SF2">
    <property type="entry name" value="INNER MEMBRANE PROTEIN"/>
    <property type="match status" value="1"/>
</dbReference>
<keyword evidence="1" id="KW-0812">Transmembrane</keyword>
<dbReference type="InterPro" id="IPR007349">
    <property type="entry name" value="DUF418"/>
</dbReference>
<dbReference type="RefSeq" id="WP_146602521.1">
    <property type="nucleotide sequence ID" value="NZ_SJPY01000010.1"/>
</dbReference>
<evidence type="ECO:0000313" key="4">
    <source>
        <dbReference type="Proteomes" id="UP000315471"/>
    </source>
</evidence>
<name>A0A5C6DHZ9_9BACT</name>